<evidence type="ECO:0000256" key="1">
    <source>
        <dbReference type="SAM" id="Phobius"/>
    </source>
</evidence>
<comment type="caution">
    <text evidence="2">The sequence shown here is derived from an EMBL/GenBank/DDBJ whole genome shotgun (WGS) entry which is preliminary data.</text>
</comment>
<dbReference type="RefSeq" id="WP_033678950.1">
    <property type="nucleotide sequence ID" value="NZ_JOTM01000066.1"/>
</dbReference>
<dbReference type="EMBL" id="JOTM01000066">
    <property type="protein sequence ID" value="KEK21701.1"/>
    <property type="molecule type" value="Genomic_DNA"/>
</dbReference>
<protein>
    <recommendedName>
        <fullName evidence="4">Group-specific protein</fullName>
    </recommendedName>
</protein>
<dbReference type="AlphaFoldDB" id="A0A073K569"/>
<accession>A0A073K569</accession>
<organism evidence="2 3">
    <name type="scientific">Bacillus gaemokensis</name>
    <dbReference type="NCBI Taxonomy" id="574375"/>
    <lineage>
        <taxon>Bacteria</taxon>
        <taxon>Bacillati</taxon>
        <taxon>Bacillota</taxon>
        <taxon>Bacilli</taxon>
        <taxon>Bacillales</taxon>
        <taxon>Bacillaceae</taxon>
        <taxon>Bacillus</taxon>
        <taxon>Bacillus cereus group</taxon>
    </lineage>
</organism>
<evidence type="ECO:0000313" key="2">
    <source>
        <dbReference type="EMBL" id="KEK21701.1"/>
    </source>
</evidence>
<keyword evidence="3" id="KW-1185">Reference proteome</keyword>
<gene>
    <name evidence="2" type="ORF">BAGA_26415</name>
</gene>
<dbReference type="Proteomes" id="UP000027778">
    <property type="component" value="Unassembled WGS sequence"/>
</dbReference>
<evidence type="ECO:0008006" key="4">
    <source>
        <dbReference type="Google" id="ProtNLM"/>
    </source>
</evidence>
<feature type="transmembrane region" description="Helical" evidence="1">
    <location>
        <begin position="6"/>
        <end position="26"/>
    </location>
</feature>
<keyword evidence="1" id="KW-0812">Transmembrane</keyword>
<keyword evidence="1" id="KW-0472">Membrane</keyword>
<reference evidence="2 3" key="1">
    <citation type="submission" date="2014-06" db="EMBL/GenBank/DDBJ databases">
        <title>Draft genome sequence of Bacillus gaemokensis JCM 15801 (MCCC 1A00707).</title>
        <authorList>
            <person name="Lai Q."/>
            <person name="Liu Y."/>
            <person name="Shao Z."/>
        </authorList>
    </citation>
    <scope>NUCLEOTIDE SEQUENCE [LARGE SCALE GENOMIC DNA]</scope>
    <source>
        <strain evidence="2 3">JCM 15801</strain>
    </source>
</reference>
<dbReference type="eggNOG" id="ENOG502ZET3">
    <property type="taxonomic scope" value="Bacteria"/>
</dbReference>
<feature type="transmembrane region" description="Helical" evidence="1">
    <location>
        <begin position="38"/>
        <end position="61"/>
    </location>
</feature>
<evidence type="ECO:0000313" key="3">
    <source>
        <dbReference type="Proteomes" id="UP000027778"/>
    </source>
</evidence>
<name>A0A073K569_9BACI</name>
<proteinExistence type="predicted"/>
<keyword evidence="1" id="KW-1133">Transmembrane helix</keyword>
<sequence>MKFAIPLVIIIVIVSLLGTVLVARNVEENYSKSTKQNVTNLSAIYVLLLLSLLIGVTWYAIAVL</sequence>